<dbReference type="InterPro" id="IPR011711">
    <property type="entry name" value="GntR_C"/>
</dbReference>
<sequence>MDGFSNLKHALLAEQVQEQIYQFILNTPLSVGARLPNEFELGRKFGVGRSTVREAVKLLASRGILEVRRGSGTYVVSTTPADLDPLGLRKAEDKMALALDLADVRIILEPGIAEMAALKARPADVEKLDSLCRLIEKRIAREESYIDEDIAFHTCIAECSGNIVVKQLIPIIDTAVLMFVNVTHRRLTKETIQTHRAITDAIAEHDSIGAKTAMLMHMIYNRDMIKQLIKEQEAPTLAHPNHRDKAKDI</sequence>
<evidence type="ECO:0000256" key="2">
    <source>
        <dbReference type="ARBA" id="ARBA00023125"/>
    </source>
</evidence>
<dbReference type="SUPFAM" id="SSF46785">
    <property type="entry name" value="Winged helix' DNA-binding domain"/>
    <property type="match status" value="1"/>
</dbReference>
<reference evidence="5 6" key="1">
    <citation type="submission" date="2018-08" db="EMBL/GenBank/DDBJ databases">
        <title>A genome reference for cultivated species of the human gut microbiota.</title>
        <authorList>
            <person name="Zou Y."/>
            <person name="Xue W."/>
            <person name="Luo G."/>
        </authorList>
    </citation>
    <scope>NUCLEOTIDE SEQUENCE [LARGE SCALE GENOMIC DNA]</scope>
    <source>
        <strain evidence="5 6">AF26-4BH</strain>
    </source>
</reference>
<dbReference type="EMBL" id="QVLU01000009">
    <property type="protein sequence ID" value="RGE71689.1"/>
    <property type="molecule type" value="Genomic_DNA"/>
</dbReference>
<feature type="domain" description="HTH gntR-type" evidence="4">
    <location>
        <begin position="10"/>
        <end position="78"/>
    </location>
</feature>
<evidence type="ECO:0000259" key="4">
    <source>
        <dbReference type="PROSITE" id="PS50949"/>
    </source>
</evidence>
<dbReference type="Pfam" id="PF00392">
    <property type="entry name" value="GntR"/>
    <property type="match status" value="1"/>
</dbReference>
<dbReference type="Gene3D" id="1.10.10.10">
    <property type="entry name" value="Winged helix-like DNA-binding domain superfamily/Winged helix DNA-binding domain"/>
    <property type="match status" value="1"/>
</dbReference>
<dbReference type="Proteomes" id="UP000261166">
    <property type="component" value="Unassembled WGS sequence"/>
</dbReference>
<evidence type="ECO:0000313" key="5">
    <source>
        <dbReference type="EMBL" id="RGE71689.1"/>
    </source>
</evidence>
<dbReference type="OrthoDB" id="9799482at2"/>
<name>A0A3E3IX73_9FIRM</name>
<keyword evidence="3" id="KW-0804">Transcription</keyword>
<keyword evidence="2" id="KW-0238">DNA-binding</keyword>
<protein>
    <submittedName>
        <fullName evidence="5">FadR family transcriptional regulator</fullName>
    </submittedName>
</protein>
<evidence type="ECO:0000256" key="3">
    <source>
        <dbReference type="ARBA" id="ARBA00023163"/>
    </source>
</evidence>
<dbReference type="AlphaFoldDB" id="A0A3E3IX73"/>
<evidence type="ECO:0000256" key="1">
    <source>
        <dbReference type="ARBA" id="ARBA00023015"/>
    </source>
</evidence>
<dbReference type="SMART" id="SM00345">
    <property type="entry name" value="HTH_GNTR"/>
    <property type="match status" value="1"/>
</dbReference>
<dbReference type="Pfam" id="PF07729">
    <property type="entry name" value="FCD"/>
    <property type="match status" value="1"/>
</dbReference>
<gene>
    <name evidence="5" type="ORF">DWY69_11640</name>
</gene>
<dbReference type="PANTHER" id="PTHR43537">
    <property type="entry name" value="TRANSCRIPTIONAL REGULATOR, GNTR FAMILY"/>
    <property type="match status" value="1"/>
</dbReference>
<proteinExistence type="predicted"/>
<evidence type="ECO:0000313" key="6">
    <source>
        <dbReference type="Proteomes" id="UP000261166"/>
    </source>
</evidence>
<dbReference type="RefSeq" id="WP_025488059.1">
    <property type="nucleotide sequence ID" value="NZ_QVLU01000009.1"/>
</dbReference>
<keyword evidence="1" id="KW-0805">Transcription regulation</keyword>
<dbReference type="SMART" id="SM00895">
    <property type="entry name" value="FCD"/>
    <property type="match status" value="1"/>
</dbReference>
<dbReference type="InterPro" id="IPR008920">
    <property type="entry name" value="TF_FadR/GntR_C"/>
</dbReference>
<dbReference type="InterPro" id="IPR036390">
    <property type="entry name" value="WH_DNA-bd_sf"/>
</dbReference>
<dbReference type="GO" id="GO:0003677">
    <property type="term" value="F:DNA binding"/>
    <property type="evidence" value="ECO:0007669"/>
    <property type="project" value="UniProtKB-KW"/>
</dbReference>
<dbReference type="InterPro" id="IPR036388">
    <property type="entry name" value="WH-like_DNA-bd_sf"/>
</dbReference>
<dbReference type="PROSITE" id="PS50949">
    <property type="entry name" value="HTH_GNTR"/>
    <property type="match status" value="1"/>
</dbReference>
<dbReference type="GO" id="GO:0003700">
    <property type="term" value="F:DNA-binding transcription factor activity"/>
    <property type="evidence" value="ECO:0007669"/>
    <property type="project" value="InterPro"/>
</dbReference>
<dbReference type="Gene3D" id="1.20.120.530">
    <property type="entry name" value="GntR ligand-binding domain-like"/>
    <property type="match status" value="1"/>
</dbReference>
<organism evidence="5 6">
    <name type="scientific">Eisenbergiella massiliensis</name>
    <dbReference type="NCBI Taxonomy" id="1720294"/>
    <lineage>
        <taxon>Bacteria</taxon>
        <taxon>Bacillati</taxon>
        <taxon>Bacillota</taxon>
        <taxon>Clostridia</taxon>
        <taxon>Lachnospirales</taxon>
        <taxon>Lachnospiraceae</taxon>
        <taxon>Eisenbergiella</taxon>
    </lineage>
</organism>
<dbReference type="PRINTS" id="PR00035">
    <property type="entry name" value="HTHGNTR"/>
</dbReference>
<dbReference type="SUPFAM" id="SSF48008">
    <property type="entry name" value="GntR ligand-binding domain-like"/>
    <property type="match status" value="1"/>
</dbReference>
<dbReference type="CDD" id="cd07377">
    <property type="entry name" value="WHTH_GntR"/>
    <property type="match status" value="1"/>
</dbReference>
<dbReference type="PANTHER" id="PTHR43537:SF5">
    <property type="entry name" value="UXU OPERON TRANSCRIPTIONAL REGULATOR"/>
    <property type="match status" value="1"/>
</dbReference>
<accession>A0A3E3IX73</accession>
<dbReference type="InterPro" id="IPR000524">
    <property type="entry name" value="Tscrpt_reg_HTH_GntR"/>
</dbReference>
<comment type="caution">
    <text evidence="5">The sequence shown here is derived from an EMBL/GenBank/DDBJ whole genome shotgun (WGS) entry which is preliminary data.</text>
</comment>